<dbReference type="Pfam" id="PF00460">
    <property type="entry name" value="Flg_bb_rod"/>
    <property type="match status" value="1"/>
</dbReference>
<feature type="domain" description="Flagellar hook-associated protein FlgK helical" evidence="9">
    <location>
        <begin position="100"/>
        <end position="336"/>
    </location>
</feature>
<evidence type="ECO:0000313" key="11">
    <source>
        <dbReference type="Proteomes" id="UP001183648"/>
    </source>
</evidence>
<keyword evidence="10" id="KW-0966">Cell projection</keyword>
<dbReference type="PANTHER" id="PTHR30033">
    <property type="entry name" value="FLAGELLAR HOOK-ASSOCIATED PROTEIN 1"/>
    <property type="match status" value="1"/>
</dbReference>
<comment type="subcellular location">
    <subcellularLocation>
        <location evidence="1">Bacterial flagellum</location>
    </subcellularLocation>
    <subcellularLocation>
        <location evidence="2">Secreted</location>
    </subcellularLocation>
</comment>
<evidence type="ECO:0000256" key="3">
    <source>
        <dbReference type="ARBA" id="ARBA00009677"/>
    </source>
</evidence>
<dbReference type="RefSeq" id="WP_310300989.1">
    <property type="nucleotide sequence ID" value="NZ_BAAAPS010000008.1"/>
</dbReference>
<dbReference type="PANTHER" id="PTHR30033:SF1">
    <property type="entry name" value="FLAGELLAR HOOK-ASSOCIATED PROTEIN 1"/>
    <property type="match status" value="1"/>
</dbReference>
<protein>
    <recommendedName>
        <fullName evidence="4">Flagellar hook-associated protein 1</fullName>
    </recommendedName>
</protein>
<reference evidence="10 11" key="1">
    <citation type="submission" date="2023-07" db="EMBL/GenBank/DDBJ databases">
        <title>Sequencing the genomes of 1000 actinobacteria strains.</title>
        <authorList>
            <person name="Klenk H.-P."/>
        </authorList>
    </citation>
    <scope>NUCLEOTIDE SEQUENCE [LARGE SCALE GENOMIC DNA]</scope>
    <source>
        <strain evidence="10 11">DSM 19426</strain>
    </source>
</reference>
<sequence>MSGTFASFNTALSALRYNRVAMDTASQNIANVGVDGYTRRRVDAVTAGTPTQPAMWSRDQGTGGGVRITGVDRMSDYLLDLRRRTEHGKQSYLDTRQAVLDRLESGIGEPGDTGLASVLAQFRGAWSDLANTPDSDAARAQVISRGREVADALHLQASSFQSEAGDQRVRANGLVAEINTVAADLAATNKAVQVANLTNDDAGNLLDQRDQLALRLTQLTGGKAVANGTGGLDVTVGGVALVTGAIAGSLQVAGGITPTGDADGNPVSFELTHPLNGTTAVAGLTGELGAVTDLLNTTIPAYLAGLGSVAQTLADGVNALHQAGYDATGAAGLAFFTYDPADPAGSLDVTLTGTAQVAASSLAGGVVQGGNAAALADFSADPAYQQLVNGFGTSVSSSRRLATSQQMLTEQVDGARDQLAGVNLDEEMLSMVQYQRAYEAAARVMTVVDSMLDTLINRTAV</sequence>
<dbReference type="InterPro" id="IPR001444">
    <property type="entry name" value="Flag_bb_rod_N"/>
</dbReference>
<dbReference type="Pfam" id="PF06429">
    <property type="entry name" value="Flg_bbr_C"/>
    <property type="match status" value="1"/>
</dbReference>
<accession>A0ABU2BTV3</accession>
<feature type="domain" description="Flagellar basal-body/hook protein C-terminal" evidence="8">
    <location>
        <begin position="421"/>
        <end position="457"/>
    </location>
</feature>
<evidence type="ECO:0000256" key="5">
    <source>
        <dbReference type="ARBA" id="ARBA00022525"/>
    </source>
</evidence>
<name>A0ABU2BTV3_9ACTN</name>
<evidence type="ECO:0000259" key="8">
    <source>
        <dbReference type="Pfam" id="PF06429"/>
    </source>
</evidence>
<dbReference type="EMBL" id="JAVDYG010000001">
    <property type="protein sequence ID" value="MDR7362055.1"/>
    <property type="molecule type" value="Genomic_DNA"/>
</dbReference>
<dbReference type="NCBIfam" id="TIGR02492">
    <property type="entry name" value="flgK_ends"/>
    <property type="match status" value="1"/>
</dbReference>
<keyword evidence="6" id="KW-0975">Bacterial flagellum</keyword>
<keyword evidence="5" id="KW-0964">Secreted</keyword>
<dbReference type="InterPro" id="IPR010930">
    <property type="entry name" value="Flg_bb/hook_C_dom"/>
</dbReference>
<feature type="domain" description="Flagellar basal body rod protein N-terminal" evidence="7">
    <location>
        <begin position="8"/>
        <end position="38"/>
    </location>
</feature>
<evidence type="ECO:0000259" key="9">
    <source>
        <dbReference type="Pfam" id="PF22638"/>
    </source>
</evidence>
<gene>
    <name evidence="10" type="ORF">J2S63_001608</name>
</gene>
<keyword evidence="10" id="KW-0969">Cilium</keyword>
<dbReference type="InterPro" id="IPR053927">
    <property type="entry name" value="FlgK_helical"/>
</dbReference>
<organism evidence="10 11">
    <name type="scientific">Nocardioides marmoribigeumensis</name>
    <dbReference type="NCBI Taxonomy" id="433649"/>
    <lineage>
        <taxon>Bacteria</taxon>
        <taxon>Bacillati</taxon>
        <taxon>Actinomycetota</taxon>
        <taxon>Actinomycetes</taxon>
        <taxon>Propionibacteriales</taxon>
        <taxon>Nocardioidaceae</taxon>
        <taxon>Nocardioides</taxon>
    </lineage>
</organism>
<proteinExistence type="inferred from homology"/>
<evidence type="ECO:0000256" key="1">
    <source>
        <dbReference type="ARBA" id="ARBA00004365"/>
    </source>
</evidence>
<dbReference type="SUPFAM" id="SSF64518">
    <property type="entry name" value="Phase 1 flagellin"/>
    <property type="match status" value="1"/>
</dbReference>
<dbReference type="Pfam" id="PF22638">
    <property type="entry name" value="FlgK_D1"/>
    <property type="match status" value="1"/>
</dbReference>
<evidence type="ECO:0000256" key="2">
    <source>
        <dbReference type="ARBA" id="ARBA00004613"/>
    </source>
</evidence>
<evidence type="ECO:0000256" key="4">
    <source>
        <dbReference type="ARBA" id="ARBA00016244"/>
    </source>
</evidence>
<comment type="similarity">
    <text evidence="3">Belongs to the flagella basal body rod proteins family.</text>
</comment>
<evidence type="ECO:0000313" key="10">
    <source>
        <dbReference type="EMBL" id="MDR7362055.1"/>
    </source>
</evidence>
<dbReference type="InterPro" id="IPR002371">
    <property type="entry name" value="FlgK"/>
</dbReference>
<keyword evidence="11" id="KW-1185">Reference proteome</keyword>
<evidence type="ECO:0000259" key="7">
    <source>
        <dbReference type="Pfam" id="PF00460"/>
    </source>
</evidence>
<dbReference type="Proteomes" id="UP001183648">
    <property type="component" value="Unassembled WGS sequence"/>
</dbReference>
<evidence type="ECO:0000256" key="6">
    <source>
        <dbReference type="ARBA" id="ARBA00023143"/>
    </source>
</evidence>
<comment type="caution">
    <text evidence="10">The sequence shown here is derived from an EMBL/GenBank/DDBJ whole genome shotgun (WGS) entry which is preliminary data.</text>
</comment>
<keyword evidence="10" id="KW-0282">Flagellum</keyword>